<dbReference type="InterPro" id="IPR050678">
    <property type="entry name" value="DNA_Partitioning_ATPase"/>
</dbReference>
<feature type="domain" description="AAA" evidence="1">
    <location>
        <begin position="30"/>
        <end position="100"/>
    </location>
</feature>
<dbReference type="AlphaFoldDB" id="A0A450UFM6"/>
<dbReference type="PANTHER" id="PTHR13696:SF99">
    <property type="entry name" value="COBYRINIC ACID AC-DIAMIDE SYNTHASE"/>
    <property type="match status" value="1"/>
</dbReference>
<evidence type="ECO:0000313" key="2">
    <source>
        <dbReference type="EMBL" id="VFJ91323.1"/>
    </source>
</evidence>
<dbReference type="PANTHER" id="PTHR13696">
    <property type="entry name" value="P-LOOP CONTAINING NUCLEOSIDE TRIPHOSPHATE HYDROLASE"/>
    <property type="match status" value="1"/>
</dbReference>
<reference evidence="2" key="1">
    <citation type="submission" date="2019-02" db="EMBL/GenBank/DDBJ databases">
        <authorList>
            <person name="Gruber-Vodicka R. H."/>
            <person name="Seah K. B. B."/>
        </authorList>
    </citation>
    <scope>NUCLEOTIDE SEQUENCE</scope>
    <source>
        <strain evidence="3">BECK_M6</strain>
        <strain evidence="2">BECK_M7</strain>
    </source>
</reference>
<dbReference type="CDD" id="cd02042">
    <property type="entry name" value="ParAB_family"/>
    <property type="match status" value="1"/>
</dbReference>
<dbReference type="EMBL" id="CAADFH010000030">
    <property type="protein sequence ID" value="VFJ93290.1"/>
    <property type="molecule type" value="Genomic_DNA"/>
</dbReference>
<name>A0A450UFM6_9GAMM</name>
<proteinExistence type="predicted"/>
<evidence type="ECO:0000313" key="3">
    <source>
        <dbReference type="EMBL" id="VFJ93290.1"/>
    </source>
</evidence>
<organism evidence="2">
    <name type="scientific">Candidatus Kentrum sp. LFY</name>
    <dbReference type="NCBI Taxonomy" id="2126342"/>
    <lineage>
        <taxon>Bacteria</taxon>
        <taxon>Pseudomonadati</taxon>
        <taxon>Pseudomonadota</taxon>
        <taxon>Gammaproteobacteria</taxon>
        <taxon>Candidatus Kentrum</taxon>
    </lineage>
</organism>
<sequence>MGLINVDLELATELGGATLKQGKKNYIRVHRRLAKGLDAIDPRKYELVLIDCPPNFNIVTKTAIVASSHILIPAKPDYLSTLGIDYLIRALDGLVNDFNEYAELDSDHLEKPISPERLGVVFTMVQEYGGGPISTIRPFMAQTGQLGVSVFKAYIKENKTMFADAPQYGVPVALLPESNATRQSVIQGIEEFVTEFEERLGLE</sequence>
<dbReference type="Gene3D" id="3.40.50.300">
    <property type="entry name" value="P-loop containing nucleotide triphosphate hydrolases"/>
    <property type="match status" value="1"/>
</dbReference>
<dbReference type="Pfam" id="PF13614">
    <property type="entry name" value="AAA_31"/>
    <property type="match status" value="1"/>
</dbReference>
<accession>A0A450UFM6</accession>
<dbReference type="EMBL" id="CAADFF010000025">
    <property type="protein sequence ID" value="VFJ91323.1"/>
    <property type="molecule type" value="Genomic_DNA"/>
</dbReference>
<evidence type="ECO:0000259" key="1">
    <source>
        <dbReference type="Pfam" id="PF13614"/>
    </source>
</evidence>
<dbReference type="InterPro" id="IPR025669">
    <property type="entry name" value="AAA_dom"/>
</dbReference>
<dbReference type="InterPro" id="IPR027417">
    <property type="entry name" value="P-loop_NTPase"/>
</dbReference>
<gene>
    <name evidence="3" type="ORF">BECKLFY1418A_GA0070994_103029</name>
    <name evidence="2" type="ORF">BECKLFY1418B_GA0070995_102517</name>
</gene>
<dbReference type="SUPFAM" id="SSF52540">
    <property type="entry name" value="P-loop containing nucleoside triphosphate hydrolases"/>
    <property type="match status" value="1"/>
</dbReference>
<protein>
    <submittedName>
        <fullName evidence="2">CobQ/CobB/MinD/ParA nucleotide binding domain-containing protein</fullName>
    </submittedName>
</protein>